<dbReference type="AlphaFoldDB" id="A0A0G2EP98"/>
<feature type="region of interest" description="Disordered" evidence="1">
    <location>
        <begin position="244"/>
        <end position="263"/>
    </location>
</feature>
<feature type="compositionally biased region" description="Polar residues" evidence="1">
    <location>
        <begin position="181"/>
        <end position="198"/>
    </location>
</feature>
<reference evidence="2 3" key="1">
    <citation type="submission" date="2015-05" db="EMBL/GenBank/DDBJ databases">
        <title>Distinctive expansion of gene families associated with plant cell wall degradation and secondary metabolism in the genomes of grapevine trunk pathogens.</title>
        <authorList>
            <person name="Lawrence D.P."/>
            <person name="Travadon R."/>
            <person name="Rolshausen P.E."/>
            <person name="Baumgartner K."/>
        </authorList>
    </citation>
    <scope>NUCLEOTIDE SEQUENCE [LARGE SCALE GENOMIC DNA]</scope>
    <source>
        <strain evidence="2">UCRPC4</strain>
    </source>
</reference>
<dbReference type="Proteomes" id="UP000053317">
    <property type="component" value="Unassembled WGS sequence"/>
</dbReference>
<accession>A0A0G2EP98</accession>
<feature type="region of interest" description="Disordered" evidence="1">
    <location>
        <begin position="172"/>
        <end position="238"/>
    </location>
</feature>
<reference evidence="2 3" key="2">
    <citation type="submission" date="2015-05" db="EMBL/GenBank/DDBJ databases">
        <authorList>
            <person name="Morales-Cruz A."/>
            <person name="Amrine K.C."/>
            <person name="Cantu D."/>
        </authorList>
    </citation>
    <scope>NUCLEOTIDE SEQUENCE [LARGE SCALE GENOMIC DNA]</scope>
    <source>
        <strain evidence="2">UCRPC4</strain>
    </source>
</reference>
<keyword evidence="3" id="KW-1185">Reference proteome</keyword>
<dbReference type="Pfam" id="PF13136">
    <property type="entry name" value="DUF3984"/>
    <property type="match status" value="1"/>
</dbReference>
<comment type="caution">
    <text evidence="2">The sequence shown here is derived from an EMBL/GenBank/DDBJ whole genome shotgun (WGS) entry which is preliminary data.</text>
</comment>
<feature type="compositionally biased region" description="Acidic residues" evidence="1">
    <location>
        <begin position="287"/>
        <end position="300"/>
    </location>
</feature>
<feature type="region of interest" description="Disordered" evidence="1">
    <location>
        <begin position="79"/>
        <end position="100"/>
    </location>
</feature>
<proteinExistence type="predicted"/>
<evidence type="ECO:0000313" key="3">
    <source>
        <dbReference type="Proteomes" id="UP000053317"/>
    </source>
</evidence>
<dbReference type="InterPro" id="IPR025040">
    <property type="entry name" value="DUF3984"/>
</dbReference>
<gene>
    <name evidence="2" type="ORF">UCRPC4_g02734</name>
</gene>
<dbReference type="OrthoDB" id="5428495at2759"/>
<evidence type="ECO:0000313" key="2">
    <source>
        <dbReference type="EMBL" id="KKY23921.1"/>
    </source>
</evidence>
<feature type="compositionally biased region" description="Polar residues" evidence="1">
    <location>
        <begin position="369"/>
        <end position="385"/>
    </location>
</feature>
<feature type="compositionally biased region" description="Low complexity" evidence="1">
    <location>
        <begin position="386"/>
        <end position="404"/>
    </location>
</feature>
<organism evidence="2 3">
    <name type="scientific">Phaeomoniella chlamydospora</name>
    <name type="common">Phaeoacremonium chlamydosporum</name>
    <dbReference type="NCBI Taxonomy" id="158046"/>
    <lineage>
        <taxon>Eukaryota</taxon>
        <taxon>Fungi</taxon>
        <taxon>Dikarya</taxon>
        <taxon>Ascomycota</taxon>
        <taxon>Pezizomycotina</taxon>
        <taxon>Eurotiomycetes</taxon>
        <taxon>Chaetothyriomycetidae</taxon>
        <taxon>Phaeomoniellales</taxon>
        <taxon>Phaeomoniellaceae</taxon>
        <taxon>Phaeomoniella</taxon>
    </lineage>
</organism>
<sequence>MVTSPGSSSLSLSRVGDPGFNSFTPGSHRRSHPNLHHLSFAPLTPKYPISASDYDAYIDPLTETLHTSASLSHISSLPGPAGVLSVPHTPTGSRSPRRLSRRVQSNIHLDNIGTLASSSIPSGAVSSAGLGGRFHRTSGHGHRKVHSHISDPSWLIHAGLLLTDSSRESKGQSWLSKRDSSTSLVTSPAITTTTSRSGYFTPVGGNGTHEPRSARETPSSSRHHSRVRSAGGISRRDLRMTSLPSKADATAQSPHHKLHVQPNWTDPAIQAEALASQRESDSSSDTTSEDSESESSEMEQEAEREITQQMKAGRGFIFGRWVDGLVDTLLMFEEEEEENDEEDDNETNTNNTNHNIQDKTKSQTSQQSNVTIQDRQKPNPQTATKSNNLSSSSSTTDPSESDSNIPPAPENPKSIWEDVKYAGKLIFSTPIL</sequence>
<feature type="compositionally biased region" description="Acidic residues" evidence="1">
    <location>
        <begin position="334"/>
        <end position="346"/>
    </location>
</feature>
<feature type="region of interest" description="Disordered" evidence="1">
    <location>
        <begin position="274"/>
        <end position="305"/>
    </location>
</feature>
<protein>
    <submittedName>
        <fullName evidence="2">Uncharacterized protein</fullName>
    </submittedName>
</protein>
<feature type="region of interest" description="Disordered" evidence="1">
    <location>
        <begin position="334"/>
        <end position="415"/>
    </location>
</feature>
<dbReference type="EMBL" id="LCWF01000064">
    <property type="protein sequence ID" value="KKY23921.1"/>
    <property type="molecule type" value="Genomic_DNA"/>
</dbReference>
<name>A0A0G2EP98_PHACM</name>
<evidence type="ECO:0000256" key="1">
    <source>
        <dbReference type="SAM" id="MobiDB-lite"/>
    </source>
</evidence>